<dbReference type="WBParaSite" id="HPLM_0001022401-mRNA-1">
    <property type="protein sequence ID" value="HPLM_0001022401-mRNA-1"/>
    <property type="gene ID" value="HPLM_0001022401"/>
</dbReference>
<name>A0A0N4WH78_HAEPC</name>
<evidence type="ECO:0000313" key="3">
    <source>
        <dbReference type="WBParaSite" id="HPLM_0001022401-mRNA-1"/>
    </source>
</evidence>
<gene>
    <name evidence="1" type="ORF">HPLM_LOCUS10216</name>
</gene>
<sequence length="34" mass="4138">MNDYVLLYICAIYEESPWTVRCVSQKRREVETEL</sequence>
<dbReference type="EMBL" id="UZAF01017240">
    <property type="protein sequence ID" value="VDO39524.1"/>
    <property type="molecule type" value="Genomic_DNA"/>
</dbReference>
<protein>
    <submittedName>
        <fullName evidence="1 3">Uncharacterized protein</fullName>
    </submittedName>
</protein>
<evidence type="ECO:0000313" key="1">
    <source>
        <dbReference type="EMBL" id="VDO39524.1"/>
    </source>
</evidence>
<dbReference type="AlphaFoldDB" id="A0A0N4WH78"/>
<organism evidence="3">
    <name type="scientific">Haemonchus placei</name>
    <name type="common">Barber's pole worm</name>
    <dbReference type="NCBI Taxonomy" id="6290"/>
    <lineage>
        <taxon>Eukaryota</taxon>
        <taxon>Metazoa</taxon>
        <taxon>Ecdysozoa</taxon>
        <taxon>Nematoda</taxon>
        <taxon>Chromadorea</taxon>
        <taxon>Rhabditida</taxon>
        <taxon>Rhabditina</taxon>
        <taxon>Rhabditomorpha</taxon>
        <taxon>Strongyloidea</taxon>
        <taxon>Trichostrongylidae</taxon>
        <taxon>Haemonchus</taxon>
    </lineage>
</organism>
<accession>A0A0N4WH78</accession>
<dbReference type="Proteomes" id="UP000268014">
    <property type="component" value="Unassembled WGS sequence"/>
</dbReference>
<keyword evidence="2" id="KW-1185">Reference proteome</keyword>
<evidence type="ECO:0000313" key="2">
    <source>
        <dbReference type="Proteomes" id="UP000268014"/>
    </source>
</evidence>
<reference evidence="1 2" key="2">
    <citation type="submission" date="2018-11" db="EMBL/GenBank/DDBJ databases">
        <authorList>
            <consortium name="Pathogen Informatics"/>
        </authorList>
    </citation>
    <scope>NUCLEOTIDE SEQUENCE [LARGE SCALE GENOMIC DNA]</scope>
    <source>
        <strain evidence="1 2">MHpl1</strain>
    </source>
</reference>
<proteinExistence type="predicted"/>
<reference evidence="3" key="1">
    <citation type="submission" date="2017-02" db="UniProtKB">
        <authorList>
            <consortium name="WormBaseParasite"/>
        </authorList>
    </citation>
    <scope>IDENTIFICATION</scope>
</reference>